<dbReference type="AlphaFoldDB" id="A0A453B3R6"/>
<accession>A0A453B3R6</accession>
<feature type="compositionally biased region" description="Low complexity" evidence="1">
    <location>
        <begin position="75"/>
        <end position="84"/>
    </location>
</feature>
<feature type="compositionally biased region" description="Basic residues" evidence="1">
    <location>
        <begin position="144"/>
        <end position="153"/>
    </location>
</feature>
<evidence type="ECO:0000313" key="3">
    <source>
        <dbReference type="Proteomes" id="UP000015105"/>
    </source>
</evidence>
<sequence length="198" mass="21698">PAEQSPSRVRRRVAFSPSPPWRSPSSSSRHLHSIANLPLPLPCYTLLRRPPRLWSPRTSPPAASPRTSPPPAPRFSPAAHPSSAQGNLPPPPAPPLPDTASLGVESHWASTGGVRPRSSGTIFGQHRPKQGSPLSSPRQLVRSSPRRRPHLRRQGYSGRRLDSGSISRRPTLLPFTLEVSVFLDKLEVSVCLRLVQFL</sequence>
<name>A0A453B3R6_AEGTS</name>
<protein>
    <submittedName>
        <fullName evidence="2">Uncharacterized protein</fullName>
    </submittedName>
</protein>
<dbReference type="EnsemblPlants" id="AET2Gv20352200.20">
    <property type="protein sequence ID" value="AET2Gv20352200.20"/>
    <property type="gene ID" value="AET2Gv20352200"/>
</dbReference>
<dbReference type="Proteomes" id="UP000015105">
    <property type="component" value="Chromosome 2D"/>
</dbReference>
<feature type="compositionally biased region" description="Pro residues" evidence="1">
    <location>
        <begin position="88"/>
        <end position="97"/>
    </location>
</feature>
<reference evidence="2" key="5">
    <citation type="journal article" date="2021" name="G3 (Bethesda)">
        <title>Aegilops tauschii genome assembly Aet v5.0 features greater sequence contiguity and improved annotation.</title>
        <authorList>
            <person name="Wang L."/>
            <person name="Zhu T."/>
            <person name="Rodriguez J.C."/>
            <person name="Deal K.R."/>
            <person name="Dubcovsky J."/>
            <person name="McGuire P.E."/>
            <person name="Lux T."/>
            <person name="Spannagl M."/>
            <person name="Mayer K.F.X."/>
            <person name="Baldrich P."/>
            <person name="Meyers B.C."/>
            <person name="Huo N."/>
            <person name="Gu Y.Q."/>
            <person name="Zhou H."/>
            <person name="Devos K.M."/>
            <person name="Bennetzen J.L."/>
            <person name="Unver T."/>
            <person name="Budak H."/>
            <person name="Gulick P.J."/>
            <person name="Galiba G."/>
            <person name="Kalapos B."/>
            <person name="Nelson D.R."/>
            <person name="Li P."/>
            <person name="You F.M."/>
            <person name="Luo M.C."/>
            <person name="Dvorak J."/>
        </authorList>
    </citation>
    <scope>NUCLEOTIDE SEQUENCE [LARGE SCALE GENOMIC DNA]</scope>
    <source>
        <strain evidence="2">cv. AL8/78</strain>
    </source>
</reference>
<reference evidence="2" key="3">
    <citation type="journal article" date="2017" name="Nature">
        <title>Genome sequence of the progenitor of the wheat D genome Aegilops tauschii.</title>
        <authorList>
            <person name="Luo M.C."/>
            <person name="Gu Y.Q."/>
            <person name="Puiu D."/>
            <person name="Wang H."/>
            <person name="Twardziok S.O."/>
            <person name="Deal K.R."/>
            <person name="Huo N."/>
            <person name="Zhu T."/>
            <person name="Wang L."/>
            <person name="Wang Y."/>
            <person name="McGuire P.E."/>
            <person name="Liu S."/>
            <person name="Long H."/>
            <person name="Ramasamy R.K."/>
            <person name="Rodriguez J.C."/>
            <person name="Van S.L."/>
            <person name="Yuan L."/>
            <person name="Wang Z."/>
            <person name="Xia Z."/>
            <person name="Xiao L."/>
            <person name="Anderson O.D."/>
            <person name="Ouyang S."/>
            <person name="Liang Y."/>
            <person name="Zimin A.V."/>
            <person name="Pertea G."/>
            <person name="Qi P."/>
            <person name="Bennetzen J.L."/>
            <person name="Dai X."/>
            <person name="Dawson M.W."/>
            <person name="Muller H.G."/>
            <person name="Kugler K."/>
            <person name="Rivarola-Duarte L."/>
            <person name="Spannagl M."/>
            <person name="Mayer K.F.X."/>
            <person name="Lu F.H."/>
            <person name="Bevan M.W."/>
            <person name="Leroy P."/>
            <person name="Li P."/>
            <person name="You F.M."/>
            <person name="Sun Q."/>
            <person name="Liu Z."/>
            <person name="Lyons E."/>
            <person name="Wicker T."/>
            <person name="Salzberg S.L."/>
            <person name="Devos K.M."/>
            <person name="Dvorak J."/>
        </authorList>
    </citation>
    <scope>NUCLEOTIDE SEQUENCE [LARGE SCALE GENOMIC DNA]</scope>
    <source>
        <strain evidence="2">cv. AL8/78</strain>
    </source>
</reference>
<evidence type="ECO:0000313" key="2">
    <source>
        <dbReference type="EnsemblPlants" id="AET2Gv20352200.20"/>
    </source>
</evidence>
<feature type="compositionally biased region" description="Pro residues" evidence="1">
    <location>
        <begin position="58"/>
        <end position="74"/>
    </location>
</feature>
<proteinExistence type="predicted"/>
<reference evidence="3" key="2">
    <citation type="journal article" date="2017" name="Nat. Plants">
        <title>The Aegilops tauschii genome reveals multiple impacts of transposons.</title>
        <authorList>
            <person name="Zhao G."/>
            <person name="Zou C."/>
            <person name="Li K."/>
            <person name="Wang K."/>
            <person name="Li T."/>
            <person name="Gao L."/>
            <person name="Zhang X."/>
            <person name="Wang H."/>
            <person name="Yang Z."/>
            <person name="Liu X."/>
            <person name="Jiang W."/>
            <person name="Mao L."/>
            <person name="Kong X."/>
            <person name="Jiao Y."/>
            <person name="Jia J."/>
        </authorList>
    </citation>
    <scope>NUCLEOTIDE SEQUENCE [LARGE SCALE GENOMIC DNA]</scope>
    <source>
        <strain evidence="3">cv. AL8/78</strain>
    </source>
</reference>
<feature type="region of interest" description="Disordered" evidence="1">
    <location>
        <begin position="1"/>
        <end position="31"/>
    </location>
</feature>
<dbReference type="Gramene" id="AET2Gv20352200.20">
    <property type="protein sequence ID" value="AET2Gv20352200.20"/>
    <property type="gene ID" value="AET2Gv20352200"/>
</dbReference>
<evidence type="ECO:0000256" key="1">
    <source>
        <dbReference type="SAM" id="MobiDB-lite"/>
    </source>
</evidence>
<organism evidence="2 3">
    <name type="scientific">Aegilops tauschii subsp. strangulata</name>
    <name type="common">Goatgrass</name>
    <dbReference type="NCBI Taxonomy" id="200361"/>
    <lineage>
        <taxon>Eukaryota</taxon>
        <taxon>Viridiplantae</taxon>
        <taxon>Streptophyta</taxon>
        <taxon>Embryophyta</taxon>
        <taxon>Tracheophyta</taxon>
        <taxon>Spermatophyta</taxon>
        <taxon>Magnoliopsida</taxon>
        <taxon>Liliopsida</taxon>
        <taxon>Poales</taxon>
        <taxon>Poaceae</taxon>
        <taxon>BOP clade</taxon>
        <taxon>Pooideae</taxon>
        <taxon>Triticodae</taxon>
        <taxon>Triticeae</taxon>
        <taxon>Triticinae</taxon>
        <taxon>Aegilops</taxon>
    </lineage>
</organism>
<reference evidence="2" key="4">
    <citation type="submission" date="2019-03" db="UniProtKB">
        <authorList>
            <consortium name="EnsemblPlants"/>
        </authorList>
    </citation>
    <scope>IDENTIFICATION</scope>
</reference>
<keyword evidence="3" id="KW-1185">Reference proteome</keyword>
<feature type="region of interest" description="Disordered" evidence="1">
    <location>
        <begin position="50"/>
        <end position="167"/>
    </location>
</feature>
<reference evidence="3" key="1">
    <citation type="journal article" date="2014" name="Science">
        <title>Ancient hybridizations among the ancestral genomes of bread wheat.</title>
        <authorList>
            <consortium name="International Wheat Genome Sequencing Consortium,"/>
            <person name="Marcussen T."/>
            <person name="Sandve S.R."/>
            <person name="Heier L."/>
            <person name="Spannagl M."/>
            <person name="Pfeifer M."/>
            <person name="Jakobsen K.S."/>
            <person name="Wulff B.B."/>
            <person name="Steuernagel B."/>
            <person name="Mayer K.F."/>
            <person name="Olsen O.A."/>
        </authorList>
    </citation>
    <scope>NUCLEOTIDE SEQUENCE [LARGE SCALE GENOMIC DNA]</scope>
    <source>
        <strain evidence="3">cv. AL8/78</strain>
    </source>
</reference>